<sequence>MDLFSTPQNNFRVFLNGFPNIWGLRRWCKQCPLGCHSGGDGKRTKSFFYSLLLKQFINLECWTGSLEAQKA</sequence>
<comment type="caution">
    <text evidence="1">The sequence shown here is derived from an EMBL/GenBank/DDBJ whole genome shotgun (WGS) entry which is preliminary data.</text>
</comment>
<gene>
    <name evidence="1" type="ORF">DVH24_042603</name>
</gene>
<name>A0A498KUV3_MALDO</name>
<accession>A0A498KUV3</accession>
<proteinExistence type="predicted"/>
<dbReference type="Proteomes" id="UP000290289">
    <property type="component" value="Unassembled WGS sequence"/>
</dbReference>
<organism evidence="1 2">
    <name type="scientific">Malus domestica</name>
    <name type="common">Apple</name>
    <name type="synonym">Pyrus malus</name>
    <dbReference type="NCBI Taxonomy" id="3750"/>
    <lineage>
        <taxon>Eukaryota</taxon>
        <taxon>Viridiplantae</taxon>
        <taxon>Streptophyta</taxon>
        <taxon>Embryophyta</taxon>
        <taxon>Tracheophyta</taxon>
        <taxon>Spermatophyta</taxon>
        <taxon>Magnoliopsida</taxon>
        <taxon>eudicotyledons</taxon>
        <taxon>Gunneridae</taxon>
        <taxon>Pentapetalae</taxon>
        <taxon>rosids</taxon>
        <taxon>fabids</taxon>
        <taxon>Rosales</taxon>
        <taxon>Rosaceae</taxon>
        <taxon>Amygdaloideae</taxon>
        <taxon>Maleae</taxon>
        <taxon>Malus</taxon>
    </lineage>
</organism>
<dbReference type="AlphaFoldDB" id="A0A498KUV3"/>
<keyword evidence="2" id="KW-1185">Reference proteome</keyword>
<dbReference type="EMBL" id="RDQH01000324">
    <property type="protein sequence ID" value="RXI09505.1"/>
    <property type="molecule type" value="Genomic_DNA"/>
</dbReference>
<protein>
    <submittedName>
        <fullName evidence="1">Uncharacterized protein</fullName>
    </submittedName>
</protein>
<reference evidence="1 2" key="1">
    <citation type="submission" date="2018-10" db="EMBL/GenBank/DDBJ databases">
        <title>A high-quality apple genome assembly.</title>
        <authorList>
            <person name="Hu J."/>
        </authorList>
    </citation>
    <scope>NUCLEOTIDE SEQUENCE [LARGE SCALE GENOMIC DNA]</scope>
    <source>
        <strain evidence="2">cv. HFTH1</strain>
        <tissue evidence="1">Young leaf</tissue>
    </source>
</reference>
<evidence type="ECO:0000313" key="2">
    <source>
        <dbReference type="Proteomes" id="UP000290289"/>
    </source>
</evidence>
<evidence type="ECO:0000313" key="1">
    <source>
        <dbReference type="EMBL" id="RXI09505.1"/>
    </source>
</evidence>